<protein>
    <submittedName>
        <fullName evidence="2">Uncharacterized protein</fullName>
    </submittedName>
</protein>
<feature type="transmembrane region" description="Helical" evidence="1">
    <location>
        <begin position="75"/>
        <end position="98"/>
    </location>
</feature>
<evidence type="ECO:0000256" key="1">
    <source>
        <dbReference type="SAM" id="Phobius"/>
    </source>
</evidence>
<evidence type="ECO:0000313" key="3">
    <source>
        <dbReference type="Proteomes" id="UP000062043"/>
    </source>
</evidence>
<keyword evidence="1" id="KW-0472">Membrane</keyword>
<dbReference type="Proteomes" id="UP000062043">
    <property type="component" value="Chromosome"/>
</dbReference>
<dbReference type="KEGG" id="tgy:X802_10105"/>
<gene>
    <name evidence="2" type="ORF">X802_10105</name>
</gene>
<keyword evidence="1" id="KW-1133">Transmembrane helix</keyword>
<proteinExistence type="predicted"/>
<dbReference type="AlphaFoldDB" id="A0A0X1KMK3"/>
<feature type="transmembrane region" description="Helical" evidence="1">
    <location>
        <begin position="36"/>
        <end position="54"/>
    </location>
</feature>
<evidence type="ECO:0000313" key="2">
    <source>
        <dbReference type="EMBL" id="AJC72465.1"/>
    </source>
</evidence>
<organism evidence="2 3">
    <name type="scientific">Thermococcus guaymasensis DSM 11113</name>
    <dbReference type="NCBI Taxonomy" id="1432656"/>
    <lineage>
        <taxon>Archaea</taxon>
        <taxon>Methanobacteriati</taxon>
        <taxon>Methanobacteriota</taxon>
        <taxon>Thermococci</taxon>
        <taxon>Thermococcales</taxon>
        <taxon>Thermococcaceae</taxon>
        <taxon>Thermococcus</taxon>
    </lineage>
</organism>
<reference evidence="2 3" key="1">
    <citation type="submission" date="2014-01" db="EMBL/GenBank/DDBJ databases">
        <title>Genome sequencing of Thermococcus guaymasensis.</title>
        <authorList>
            <person name="Zhang X."/>
            <person name="Alvare G."/>
            <person name="Fristensky B."/>
            <person name="Chen L."/>
            <person name="Suen T."/>
            <person name="Chen Q."/>
            <person name="Ma K."/>
        </authorList>
    </citation>
    <scope>NUCLEOTIDE SEQUENCE [LARGE SCALE GENOMIC DNA]</scope>
    <source>
        <strain evidence="2 3">DSM 11113</strain>
    </source>
</reference>
<keyword evidence="1" id="KW-0812">Transmembrane</keyword>
<dbReference type="RefSeq" id="WP_062373554.1">
    <property type="nucleotide sequence ID" value="NZ_CP007140.1"/>
</dbReference>
<name>A0A0X1KMK3_9EURY</name>
<dbReference type="OrthoDB" id="101582at2157"/>
<sequence>MKIPCYPVFRYNLLKGVIVGNFLILIFGTVNPEFGLKFALLYWIVMSPFILYLYDGEKEGLEKKLGRRKAGQIAIRLLFVRYFIGFLALVGALIEMYFGENIPLLVIAGTLWSVVYAKLMAETECLKRSEDKNGHEAGMEA</sequence>
<feature type="transmembrane region" description="Helical" evidence="1">
    <location>
        <begin position="12"/>
        <end position="30"/>
    </location>
</feature>
<dbReference type="PATRIC" id="fig|1432656.3.peg.1975"/>
<dbReference type="GeneID" id="27136003"/>
<dbReference type="STRING" id="1432656.X802_10105"/>
<accession>A0A0X1KMK3</accession>
<dbReference type="EMBL" id="CP007140">
    <property type="protein sequence ID" value="AJC72465.1"/>
    <property type="molecule type" value="Genomic_DNA"/>
</dbReference>
<keyword evidence="3" id="KW-1185">Reference proteome</keyword>